<reference evidence="2 3" key="1">
    <citation type="journal article" date="2018" name="Nat. Biotechnol.">
        <title>A standardized bacterial taxonomy based on genome phylogeny substantially revises the tree of life.</title>
        <authorList>
            <person name="Parks D.H."/>
            <person name="Chuvochina M."/>
            <person name="Waite D.W."/>
            <person name="Rinke C."/>
            <person name="Skarshewski A."/>
            <person name="Chaumeil P.A."/>
            <person name="Hugenholtz P."/>
        </authorList>
    </citation>
    <scope>NUCLEOTIDE SEQUENCE [LARGE SCALE GENOMIC DNA]</scope>
    <source>
        <strain evidence="2">UBA11306</strain>
    </source>
</reference>
<evidence type="ECO:0000313" key="3">
    <source>
        <dbReference type="Proteomes" id="UP000262195"/>
    </source>
</evidence>
<evidence type="ECO:0000313" key="2">
    <source>
        <dbReference type="EMBL" id="HCS93870.1"/>
    </source>
</evidence>
<feature type="transmembrane region" description="Helical" evidence="1">
    <location>
        <begin position="56"/>
        <end position="81"/>
    </location>
</feature>
<dbReference type="AlphaFoldDB" id="A0A3D4S561"/>
<gene>
    <name evidence="2" type="ORF">DIW15_04090</name>
</gene>
<comment type="caution">
    <text evidence="2">The sequence shown here is derived from an EMBL/GenBank/DDBJ whole genome shotgun (WGS) entry which is preliminary data.</text>
</comment>
<feature type="transmembrane region" description="Helical" evidence="1">
    <location>
        <begin position="300"/>
        <end position="318"/>
    </location>
</feature>
<evidence type="ECO:0008006" key="4">
    <source>
        <dbReference type="Google" id="ProtNLM"/>
    </source>
</evidence>
<protein>
    <recommendedName>
        <fullName evidence="4">YfhO family protein</fullName>
    </recommendedName>
</protein>
<dbReference type="EMBL" id="DQHO01000027">
    <property type="protein sequence ID" value="HCS93870.1"/>
    <property type="molecule type" value="Genomic_DNA"/>
</dbReference>
<feature type="transmembrane region" description="Helical" evidence="1">
    <location>
        <begin position="192"/>
        <end position="209"/>
    </location>
</feature>
<feature type="transmembrane region" description="Helical" evidence="1">
    <location>
        <begin position="364"/>
        <end position="381"/>
    </location>
</feature>
<feature type="transmembrane region" description="Helical" evidence="1">
    <location>
        <begin position="221"/>
        <end position="242"/>
    </location>
</feature>
<keyword evidence="1" id="KW-1133">Transmembrane helix</keyword>
<proteinExistence type="predicted"/>
<dbReference type="STRING" id="1121105.GCA_000421665_00362"/>
<feature type="transmembrane region" description="Helical" evidence="1">
    <location>
        <begin position="540"/>
        <end position="560"/>
    </location>
</feature>
<accession>A0A3D4S561</accession>
<keyword evidence="1" id="KW-0812">Transmembrane</keyword>
<organism evidence="2 3">
    <name type="scientific">Bavariicoccus seileri</name>
    <dbReference type="NCBI Taxonomy" id="549685"/>
    <lineage>
        <taxon>Bacteria</taxon>
        <taxon>Bacillati</taxon>
        <taxon>Bacillota</taxon>
        <taxon>Bacilli</taxon>
        <taxon>Lactobacillales</taxon>
        <taxon>Enterococcaceae</taxon>
        <taxon>Bavariicoccus</taxon>
    </lineage>
</organism>
<dbReference type="Proteomes" id="UP000262195">
    <property type="component" value="Unassembled WGS sequence"/>
</dbReference>
<keyword evidence="1" id="KW-0472">Membrane</keyword>
<feature type="transmembrane region" description="Helical" evidence="1">
    <location>
        <begin position="267"/>
        <end position="288"/>
    </location>
</feature>
<feature type="transmembrane region" description="Helical" evidence="1">
    <location>
        <begin position="338"/>
        <end position="357"/>
    </location>
</feature>
<evidence type="ECO:0000256" key="1">
    <source>
        <dbReference type="SAM" id="Phobius"/>
    </source>
</evidence>
<sequence length="576" mass="66225">MLKKLKNPYLGIIGVAIVLLLPQLFTRNMIMGSDIIFHFNRFYDTAMQLKTRNIDYFIAMFGFSQSGRIVNALYGPIMAYIQGGILLLAKTWFNYQVLSNFCLYVLSGISMFQLLRKTTHKKWYSFWLALIFMTTFCIQYWIQRQGFTSWGVAILPWCLMPIKRMMEHKKLNWFSIGVGVAAMFQIHLFTSLQLVLIYAGFFVVCWVTANKGERIQLLFDLLKSIALFIVLTANIIVSYFQIYSNNTLAEPFLNDDMNSTAVNVGNLYWLVTPYFLLVLFALWVAVSIGSWSKTTVTNRTAIGISLVFLLLSTTIVPWNEILNAGVPLIRLIQFPFRFFVPFTVLLFYSLALGMSDLEWQTQKVVRIFAIGGLCAMLQVMWTNYQHLQYWNQKDLGNYLSLHVRLDDDREKVRASAYSTDLDELLQLWQKSTPDYIPIIGKGPNNNYRGYEAYIFESQKGFEKTISPSGDLMITWTATDTVQTDVPVFKYADTELFLNGHQLVSGQYDLSPVGTVAVTPQVGTNELTVKYISPRGFLESVIITVIGWLFVLAWFMTITFWPDRGRTMKQVTLEKEI</sequence>
<feature type="transmembrane region" description="Helical" evidence="1">
    <location>
        <begin position="124"/>
        <end position="142"/>
    </location>
</feature>
<name>A0A3D4S561_9ENTE</name>